<dbReference type="AlphaFoldDB" id="A0AAD3TIM2"/>
<proteinExistence type="predicted"/>
<dbReference type="Proteomes" id="UP001279734">
    <property type="component" value="Unassembled WGS sequence"/>
</dbReference>
<accession>A0AAD3TIM2</accession>
<name>A0AAD3TIM2_NEPGR</name>
<sequence length="92" mass="10732">MEEVEEDKTEVQWLTDEDVVFGFFFIDMAERNNRGLFLRSPPTKLGLPPWDDSLLSIGAFSLERCIGDNILFALGLLDRHHLVRVRLEYSQY</sequence>
<reference evidence="1" key="1">
    <citation type="submission" date="2023-05" db="EMBL/GenBank/DDBJ databases">
        <title>Nepenthes gracilis genome sequencing.</title>
        <authorList>
            <person name="Fukushima K."/>
        </authorList>
    </citation>
    <scope>NUCLEOTIDE SEQUENCE</scope>
    <source>
        <strain evidence="1">SING2019-196</strain>
    </source>
</reference>
<evidence type="ECO:0000313" key="2">
    <source>
        <dbReference type="Proteomes" id="UP001279734"/>
    </source>
</evidence>
<organism evidence="1 2">
    <name type="scientific">Nepenthes gracilis</name>
    <name type="common">Slender pitcher plant</name>
    <dbReference type="NCBI Taxonomy" id="150966"/>
    <lineage>
        <taxon>Eukaryota</taxon>
        <taxon>Viridiplantae</taxon>
        <taxon>Streptophyta</taxon>
        <taxon>Embryophyta</taxon>
        <taxon>Tracheophyta</taxon>
        <taxon>Spermatophyta</taxon>
        <taxon>Magnoliopsida</taxon>
        <taxon>eudicotyledons</taxon>
        <taxon>Gunneridae</taxon>
        <taxon>Pentapetalae</taxon>
        <taxon>Caryophyllales</taxon>
        <taxon>Nepenthaceae</taxon>
        <taxon>Nepenthes</taxon>
    </lineage>
</organism>
<evidence type="ECO:0000313" key="1">
    <source>
        <dbReference type="EMBL" id="GMH29678.1"/>
    </source>
</evidence>
<gene>
    <name evidence="1" type="ORF">Nepgr_031521</name>
</gene>
<keyword evidence="2" id="KW-1185">Reference proteome</keyword>
<protein>
    <submittedName>
        <fullName evidence="1">Uncharacterized protein</fullName>
    </submittedName>
</protein>
<comment type="caution">
    <text evidence="1">The sequence shown here is derived from an EMBL/GenBank/DDBJ whole genome shotgun (WGS) entry which is preliminary data.</text>
</comment>
<dbReference type="EMBL" id="BSYO01000036">
    <property type="protein sequence ID" value="GMH29678.1"/>
    <property type="molecule type" value="Genomic_DNA"/>
</dbReference>